<dbReference type="InterPro" id="IPR029787">
    <property type="entry name" value="Nucleotide_cyclase"/>
</dbReference>
<dbReference type="InterPro" id="IPR050469">
    <property type="entry name" value="Diguanylate_Cyclase"/>
</dbReference>
<dbReference type="AlphaFoldDB" id="A0A7U8C2L0"/>
<dbReference type="InterPro" id="IPR043128">
    <property type="entry name" value="Rev_trsase/Diguanyl_cyclase"/>
</dbReference>
<organism evidence="6 7">
    <name type="scientific">Neptuniibacter caesariensis</name>
    <dbReference type="NCBI Taxonomy" id="207954"/>
    <lineage>
        <taxon>Bacteria</taxon>
        <taxon>Pseudomonadati</taxon>
        <taxon>Pseudomonadota</taxon>
        <taxon>Gammaproteobacteria</taxon>
        <taxon>Oceanospirillales</taxon>
        <taxon>Oceanospirillaceae</taxon>
        <taxon>Neptuniibacter</taxon>
    </lineage>
</organism>
<comment type="caution">
    <text evidence="6">The sequence shown here is derived from an EMBL/GenBank/DDBJ whole genome shotgun (WGS) entry which is preliminary data.</text>
</comment>
<keyword evidence="4" id="KW-1133">Transmembrane helix</keyword>
<dbReference type="PROSITE" id="PS50887">
    <property type="entry name" value="GGDEF"/>
    <property type="match status" value="1"/>
</dbReference>
<dbReference type="GO" id="GO:0052621">
    <property type="term" value="F:diguanylate cyclase activity"/>
    <property type="evidence" value="ECO:0007669"/>
    <property type="project" value="UniProtKB-EC"/>
</dbReference>
<keyword evidence="4" id="KW-0812">Transmembrane</keyword>
<evidence type="ECO:0000256" key="1">
    <source>
        <dbReference type="ARBA" id="ARBA00001946"/>
    </source>
</evidence>
<dbReference type="PANTHER" id="PTHR45138">
    <property type="entry name" value="REGULATORY COMPONENTS OF SENSORY TRANSDUCTION SYSTEM"/>
    <property type="match status" value="1"/>
</dbReference>
<protein>
    <recommendedName>
        <fullName evidence="2">diguanylate cyclase</fullName>
        <ecNumber evidence="2">2.7.7.65</ecNumber>
    </recommendedName>
</protein>
<dbReference type="SMART" id="SM00267">
    <property type="entry name" value="GGDEF"/>
    <property type="match status" value="1"/>
</dbReference>
<dbReference type="FunFam" id="3.30.70.270:FF:000001">
    <property type="entry name" value="Diguanylate cyclase domain protein"/>
    <property type="match status" value="1"/>
</dbReference>
<sequence>MNPRKLSSSLDFFLRRFCAIAILSSVLVLVLSGYAASLIYERYVVRLAESNAVNLASSIINAHRTELDAALIKAPLLPPDIMSLDRTLRAFIQPYGIVKIKMFSPKGIVIYSTDMRIIGTDASQNAELQVALNGGASSLIQHKDQFRDLTHEERFDVDVVESYVAMKNPEGKVIGAFEIYQDMSGFRGEVQQGVALFVGGLALIVLGIITTAFAFMRKAAKRLISQQYQLETLATVDSVTGLYNRAEITRRMEAEWQRFKRGGPDARKFALLMLDLDHFKRINDNYGHLAGDELLRRVAGRLREELRSYSEIGRYGGEEFIVLIPEITNCDAYSVAERLRVRLVEPGFDLGDETVSITTSIGFAIADDSDKDLDALIKRADDCLYEAKGAGRNRVVGAVETAPEL</sequence>
<feature type="domain" description="GGDEF" evidence="5">
    <location>
        <begin position="267"/>
        <end position="400"/>
    </location>
</feature>
<comment type="catalytic activity">
    <reaction evidence="3">
        <text>2 GTP = 3',3'-c-di-GMP + 2 diphosphate</text>
        <dbReference type="Rhea" id="RHEA:24898"/>
        <dbReference type="ChEBI" id="CHEBI:33019"/>
        <dbReference type="ChEBI" id="CHEBI:37565"/>
        <dbReference type="ChEBI" id="CHEBI:58805"/>
        <dbReference type="EC" id="2.7.7.65"/>
    </reaction>
</comment>
<keyword evidence="4" id="KW-0472">Membrane</keyword>
<name>A0A7U8C2L0_NEPCE</name>
<dbReference type="RefSeq" id="WP_007022938.1">
    <property type="nucleotide sequence ID" value="NZ_CH724128.1"/>
</dbReference>
<proteinExistence type="predicted"/>
<dbReference type="EMBL" id="AAOW01000019">
    <property type="protein sequence ID" value="EAR60330.1"/>
    <property type="molecule type" value="Genomic_DNA"/>
</dbReference>
<reference evidence="6 7" key="1">
    <citation type="submission" date="2006-02" db="EMBL/GenBank/DDBJ databases">
        <authorList>
            <person name="Pinhassi J."/>
            <person name="Pedros-Alio C."/>
            <person name="Ferriera S."/>
            <person name="Johnson J."/>
            <person name="Kravitz S."/>
            <person name="Halpern A."/>
            <person name="Remington K."/>
            <person name="Beeson K."/>
            <person name="Tran B."/>
            <person name="Rogers Y.-H."/>
            <person name="Friedman R."/>
            <person name="Venter J.C."/>
        </authorList>
    </citation>
    <scope>NUCLEOTIDE SEQUENCE [LARGE SCALE GENOMIC DNA]</scope>
    <source>
        <strain evidence="6 7">MED92</strain>
    </source>
</reference>
<comment type="cofactor">
    <cofactor evidence="1">
        <name>Mg(2+)</name>
        <dbReference type="ChEBI" id="CHEBI:18420"/>
    </cofactor>
</comment>
<dbReference type="CDD" id="cd01949">
    <property type="entry name" value="GGDEF"/>
    <property type="match status" value="1"/>
</dbReference>
<dbReference type="PANTHER" id="PTHR45138:SF9">
    <property type="entry name" value="DIGUANYLATE CYCLASE DGCM-RELATED"/>
    <property type="match status" value="1"/>
</dbReference>
<evidence type="ECO:0000313" key="7">
    <source>
        <dbReference type="Proteomes" id="UP000002171"/>
    </source>
</evidence>
<keyword evidence="7" id="KW-1185">Reference proteome</keyword>
<evidence type="ECO:0000259" key="5">
    <source>
        <dbReference type="PROSITE" id="PS50887"/>
    </source>
</evidence>
<feature type="transmembrane region" description="Helical" evidence="4">
    <location>
        <begin position="194"/>
        <end position="216"/>
    </location>
</feature>
<dbReference type="NCBIfam" id="TIGR00254">
    <property type="entry name" value="GGDEF"/>
    <property type="match status" value="1"/>
</dbReference>
<evidence type="ECO:0000256" key="2">
    <source>
        <dbReference type="ARBA" id="ARBA00012528"/>
    </source>
</evidence>
<dbReference type="Pfam" id="PF00990">
    <property type="entry name" value="GGDEF"/>
    <property type="match status" value="1"/>
</dbReference>
<dbReference type="InterPro" id="IPR000160">
    <property type="entry name" value="GGDEF_dom"/>
</dbReference>
<gene>
    <name evidence="6" type="ORF">MED92_00330</name>
</gene>
<evidence type="ECO:0000256" key="3">
    <source>
        <dbReference type="ARBA" id="ARBA00034247"/>
    </source>
</evidence>
<dbReference type="SUPFAM" id="SSF55073">
    <property type="entry name" value="Nucleotide cyclase"/>
    <property type="match status" value="1"/>
</dbReference>
<dbReference type="Gene3D" id="3.30.70.270">
    <property type="match status" value="1"/>
</dbReference>
<dbReference type="OrthoDB" id="9812260at2"/>
<evidence type="ECO:0000313" key="6">
    <source>
        <dbReference type="EMBL" id="EAR60330.1"/>
    </source>
</evidence>
<accession>A0A7U8C2L0</accession>
<dbReference type="EC" id="2.7.7.65" evidence="2"/>
<dbReference type="Proteomes" id="UP000002171">
    <property type="component" value="Unassembled WGS sequence"/>
</dbReference>
<evidence type="ECO:0000256" key="4">
    <source>
        <dbReference type="SAM" id="Phobius"/>
    </source>
</evidence>